<dbReference type="EMBL" id="CM023485">
    <property type="protein sequence ID" value="KAH6930551.1"/>
    <property type="molecule type" value="Genomic_DNA"/>
</dbReference>
<keyword evidence="2" id="KW-1185">Reference proteome</keyword>
<accession>A0ACB7S926</accession>
<gene>
    <name evidence="1" type="ORF">HPB50_014717</name>
</gene>
<proteinExistence type="predicted"/>
<name>A0ACB7S926_HYAAI</name>
<reference evidence="1" key="1">
    <citation type="submission" date="2020-05" db="EMBL/GenBank/DDBJ databases">
        <title>Large-scale comparative analyses of tick genomes elucidate their genetic diversity and vector capacities.</title>
        <authorList>
            <person name="Jia N."/>
            <person name="Wang J."/>
            <person name="Shi W."/>
            <person name="Du L."/>
            <person name="Sun Y."/>
            <person name="Zhan W."/>
            <person name="Jiang J."/>
            <person name="Wang Q."/>
            <person name="Zhang B."/>
            <person name="Ji P."/>
            <person name="Sakyi L.B."/>
            <person name="Cui X."/>
            <person name="Yuan T."/>
            <person name="Jiang B."/>
            <person name="Yang W."/>
            <person name="Lam T.T.-Y."/>
            <person name="Chang Q."/>
            <person name="Ding S."/>
            <person name="Wang X."/>
            <person name="Zhu J."/>
            <person name="Ruan X."/>
            <person name="Zhao L."/>
            <person name="Wei J."/>
            <person name="Que T."/>
            <person name="Du C."/>
            <person name="Cheng J."/>
            <person name="Dai P."/>
            <person name="Han X."/>
            <person name="Huang E."/>
            <person name="Gao Y."/>
            <person name="Liu J."/>
            <person name="Shao H."/>
            <person name="Ye R."/>
            <person name="Li L."/>
            <person name="Wei W."/>
            <person name="Wang X."/>
            <person name="Wang C."/>
            <person name="Yang T."/>
            <person name="Huo Q."/>
            <person name="Li W."/>
            <person name="Guo W."/>
            <person name="Chen H."/>
            <person name="Zhou L."/>
            <person name="Ni X."/>
            <person name="Tian J."/>
            <person name="Zhou Y."/>
            <person name="Sheng Y."/>
            <person name="Liu T."/>
            <person name="Pan Y."/>
            <person name="Xia L."/>
            <person name="Li J."/>
            <person name="Zhao F."/>
            <person name="Cao W."/>
        </authorList>
    </citation>
    <scope>NUCLEOTIDE SEQUENCE</scope>
    <source>
        <strain evidence="1">Hyas-2018</strain>
    </source>
</reference>
<dbReference type="Proteomes" id="UP000821845">
    <property type="component" value="Chromosome 5"/>
</dbReference>
<protein>
    <submittedName>
        <fullName evidence="1">Uncharacterized protein</fullName>
    </submittedName>
</protein>
<organism evidence="1 2">
    <name type="scientific">Hyalomma asiaticum</name>
    <name type="common">Tick</name>
    <dbReference type="NCBI Taxonomy" id="266040"/>
    <lineage>
        <taxon>Eukaryota</taxon>
        <taxon>Metazoa</taxon>
        <taxon>Ecdysozoa</taxon>
        <taxon>Arthropoda</taxon>
        <taxon>Chelicerata</taxon>
        <taxon>Arachnida</taxon>
        <taxon>Acari</taxon>
        <taxon>Parasitiformes</taxon>
        <taxon>Ixodida</taxon>
        <taxon>Ixodoidea</taxon>
        <taxon>Ixodidae</taxon>
        <taxon>Hyalomminae</taxon>
        <taxon>Hyalomma</taxon>
    </lineage>
</organism>
<evidence type="ECO:0000313" key="2">
    <source>
        <dbReference type="Proteomes" id="UP000821845"/>
    </source>
</evidence>
<comment type="caution">
    <text evidence="1">The sequence shown here is derived from an EMBL/GenBank/DDBJ whole genome shotgun (WGS) entry which is preliminary data.</text>
</comment>
<evidence type="ECO:0000313" key="1">
    <source>
        <dbReference type="EMBL" id="KAH6930551.1"/>
    </source>
</evidence>
<sequence length="101" mass="11473">MRDRLLQSCSVSAQLRWTVVTLCSVIALAGFSEALRLVRIDMPSVVIRGEPLWLNCSFDLESDDLYSVKWYKNNTEFFRYLPSEIPPGQAYDLPGVNVDVS</sequence>